<proteinExistence type="predicted"/>
<dbReference type="EMBL" id="HACG01044812">
    <property type="protein sequence ID" value="CEK91677.1"/>
    <property type="molecule type" value="Transcribed_RNA"/>
</dbReference>
<evidence type="ECO:0000313" key="2">
    <source>
        <dbReference type="EMBL" id="CEK91677.1"/>
    </source>
</evidence>
<organism evidence="1">
    <name type="scientific">Arion vulgaris</name>
    <dbReference type="NCBI Taxonomy" id="1028688"/>
    <lineage>
        <taxon>Eukaryota</taxon>
        <taxon>Metazoa</taxon>
        <taxon>Spiralia</taxon>
        <taxon>Lophotrochozoa</taxon>
        <taxon>Mollusca</taxon>
        <taxon>Gastropoda</taxon>
        <taxon>Heterobranchia</taxon>
        <taxon>Euthyneura</taxon>
        <taxon>Panpulmonata</taxon>
        <taxon>Eupulmonata</taxon>
        <taxon>Stylommatophora</taxon>
        <taxon>Helicina</taxon>
        <taxon>Arionoidea</taxon>
        <taxon>Arionidae</taxon>
        <taxon>Arion</taxon>
    </lineage>
</organism>
<dbReference type="EMBL" id="HACG01044808">
    <property type="protein sequence ID" value="CEK91673.1"/>
    <property type="molecule type" value="Transcribed_RNA"/>
</dbReference>
<reference evidence="1" key="1">
    <citation type="submission" date="2014-12" db="EMBL/GenBank/DDBJ databases">
        <title>Insight into the proteome of Arion vulgaris.</title>
        <authorList>
            <person name="Aradska J."/>
            <person name="Bulat T."/>
            <person name="Smidak R."/>
            <person name="Sarate P."/>
            <person name="Gangsoo J."/>
            <person name="Sialana F."/>
            <person name="Bilban M."/>
            <person name="Lubec G."/>
        </authorList>
    </citation>
    <scope>NUCLEOTIDE SEQUENCE</scope>
    <source>
        <tissue evidence="1">Skin</tissue>
    </source>
</reference>
<name>A0A0B7BF96_9EUPU</name>
<sequence>IKQHDSLDIALEDMILGSHRRGRSRRRWVQDFIDELSMTVTDTACRTKKHLEMLLLELGLDRDKLDDDNCSLILGYCSKWRICF</sequence>
<protein>
    <submittedName>
        <fullName evidence="1">Uncharacterized protein</fullName>
    </submittedName>
</protein>
<dbReference type="AlphaFoldDB" id="A0A0B7BF96"/>
<gene>
    <name evidence="1" type="primary">ORF184226</name>
    <name evidence="2" type="synonym">ORF184235</name>
</gene>
<evidence type="ECO:0000313" key="1">
    <source>
        <dbReference type="EMBL" id="CEK91673.1"/>
    </source>
</evidence>
<accession>A0A0B7BF96</accession>
<feature type="non-terminal residue" evidence="1">
    <location>
        <position position="1"/>
    </location>
</feature>